<protein>
    <recommendedName>
        <fullName evidence="2">AB hydrolase-1 domain-containing protein</fullName>
    </recommendedName>
</protein>
<dbReference type="GO" id="GO:0016020">
    <property type="term" value="C:membrane"/>
    <property type="evidence" value="ECO:0007669"/>
    <property type="project" value="TreeGrafter"/>
</dbReference>
<reference evidence="3" key="1">
    <citation type="submission" date="2021-01" db="EMBL/GenBank/DDBJ databases">
        <title>Whole genome shotgun sequence of Actinoplanes tereljensis NBRC 105297.</title>
        <authorList>
            <person name="Komaki H."/>
            <person name="Tamura T."/>
        </authorList>
    </citation>
    <scope>NUCLEOTIDE SEQUENCE</scope>
    <source>
        <strain evidence="3">NBRC 105297</strain>
    </source>
</reference>
<organism evidence="3 4">
    <name type="scientific">Paractinoplanes tereljensis</name>
    <dbReference type="NCBI Taxonomy" id="571912"/>
    <lineage>
        <taxon>Bacteria</taxon>
        <taxon>Bacillati</taxon>
        <taxon>Actinomycetota</taxon>
        <taxon>Actinomycetes</taxon>
        <taxon>Micromonosporales</taxon>
        <taxon>Micromonosporaceae</taxon>
        <taxon>Paractinoplanes</taxon>
    </lineage>
</organism>
<dbReference type="Pfam" id="PF12697">
    <property type="entry name" value="Abhydrolase_6"/>
    <property type="match status" value="1"/>
</dbReference>
<name>A0A919NL30_9ACTN</name>
<dbReference type="InterPro" id="IPR000073">
    <property type="entry name" value="AB_hydrolase_1"/>
</dbReference>
<dbReference type="GO" id="GO:0016787">
    <property type="term" value="F:hydrolase activity"/>
    <property type="evidence" value="ECO:0007669"/>
    <property type="project" value="UniProtKB-KW"/>
</dbReference>
<dbReference type="EMBL" id="BOMY01000021">
    <property type="protein sequence ID" value="GIF20143.1"/>
    <property type="molecule type" value="Genomic_DNA"/>
</dbReference>
<dbReference type="PANTHER" id="PTHR43798">
    <property type="entry name" value="MONOACYLGLYCEROL LIPASE"/>
    <property type="match status" value="1"/>
</dbReference>
<gene>
    <name evidence="3" type="ORF">Ate02nite_28730</name>
</gene>
<accession>A0A919NL30</accession>
<dbReference type="InterPro" id="IPR050266">
    <property type="entry name" value="AB_hydrolase_sf"/>
</dbReference>
<dbReference type="Gene3D" id="3.40.50.1820">
    <property type="entry name" value="alpha/beta hydrolase"/>
    <property type="match status" value="1"/>
</dbReference>
<keyword evidence="4" id="KW-1185">Reference proteome</keyword>
<dbReference type="InterPro" id="IPR029058">
    <property type="entry name" value="AB_hydrolase_fold"/>
</dbReference>
<dbReference type="PANTHER" id="PTHR43798:SF31">
    <property type="entry name" value="AB HYDROLASE SUPERFAMILY PROTEIN YCLE"/>
    <property type="match status" value="1"/>
</dbReference>
<evidence type="ECO:0000313" key="4">
    <source>
        <dbReference type="Proteomes" id="UP000623608"/>
    </source>
</evidence>
<dbReference type="AlphaFoldDB" id="A0A919NL30"/>
<evidence type="ECO:0000313" key="3">
    <source>
        <dbReference type="EMBL" id="GIF20143.1"/>
    </source>
</evidence>
<comment type="caution">
    <text evidence="3">The sequence shown here is derived from an EMBL/GenBank/DDBJ whole genome shotgun (WGS) entry which is preliminary data.</text>
</comment>
<dbReference type="SUPFAM" id="SSF53474">
    <property type="entry name" value="alpha/beta-Hydrolases"/>
    <property type="match status" value="1"/>
</dbReference>
<keyword evidence="1" id="KW-0378">Hydrolase</keyword>
<dbReference type="RefSeq" id="WP_239147409.1">
    <property type="nucleotide sequence ID" value="NZ_BOMY01000021.1"/>
</dbReference>
<proteinExistence type="predicted"/>
<dbReference type="Proteomes" id="UP000623608">
    <property type="component" value="Unassembled WGS sequence"/>
</dbReference>
<evidence type="ECO:0000256" key="1">
    <source>
        <dbReference type="ARBA" id="ARBA00022801"/>
    </source>
</evidence>
<sequence length="259" mass="27295">MASPEPTAGLHMITHDQRRLAFHVTAGHEPTLVLDAGGGEDSSYWDALVPQLSQATGSRIITYDRAGMGASDEVKGPWDGRAAAADLQAGLSDLGVTQNVVLVSHSQAGEVAGYFAGANPGVLDGAVLVDANLPQFFTDAEIQRLVAVTAPQIEELKKQPSTKANRQLIATAEDFGPTHQAYHQVSWPDDVPVTVIVSEKTPFDGSPEDAQRWRDAAAAFVAAGPGRTLVTAQGSSHDVPKDKPALVEAEIERMAATAK</sequence>
<evidence type="ECO:0000259" key="2">
    <source>
        <dbReference type="Pfam" id="PF12697"/>
    </source>
</evidence>
<feature type="domain" description="AB hydrolase-1" evidence="2">
    <location>
        <begin position="33"/>
        <end position="248"/>
    </location>
</feature>